<name>A0A6G1VJK9_9BACT</name>
<dbReference type="Proteomes" id="UP000477980">
    <property type="component" value="Unassembled WGS sequence"/>
</dbReference>
<comment type="subcellular location">
    <subcellularLocation>
        <location evidence="1">Cell membrane</location>
    </subcellularLocation>
</comment>
<gene>
    <name evidence="4" type="ORF">F7D25_04150</name>
</gene>
<comment type="caution">
    <text evidence="4">The sequence shown here is derived from an EMBL/GenBank/DDBJ whole genome shotgun (WGS) entry which is preliminary data.</text>
</comment>
<evidence type="ECO:0000256" key="2">
    <source>
        <dbReference type="ARBA" id="ARBA00009477"/>
    </source>
</evidence>
<organism evidence="4 5">
    <name type="scientific">Segatella copri</name>
    <dbReference type="NCBI Taxonomy" id="165179"/>
    <lineage>
        <taxon>Bacteria</taxon>
        <taxon>Pseudomonadati</taxon>
        <taxon>Bacteroidota</taxon>
        <taxon>Bacteroidia</taxon>
        <taxon>Bacteroidales</taxon>
        <taxon>Prevotellaceae</taxon>
        <taxon>Segatella</taxon>
    </lineage>
</organism>
<dbReference type="PANTHER" id="PTHR30469">
    <property type="entry name" value="MULTIDRUG RESISTANCE PROTEIN MDTA"/>
    <property type="match status" value="1"/>
</dbReference>
<dbReference type="InterPro" id="IPR058626">
    <property type="entry name" value="MdtA-like_b-barrel"/>
</dbReference>
<dbReference type="AlphaFoldDB" id="A0A6G1VJK9"/>
<dbReference type="OrthoDB" id="9798190at2"/>
<dbReference type="Gene3D" id="1.10.287.470">
    <property type="entry name" value="Helix hairpin bin"/>
    <property type="match status" value="1"/>
</dbReference>
<dbReference type="NCBIfam" id="TIGR01730">
    <property type="entry name" value="RND_mfp"/>
    <property type="match status" value="1"/>
</dbReference>
<dbReference type="SUPFAM" id="SSF111369">
    <property type="entry name" value="HlyD-like secretion proteins"/>
    <property type="match status" value="1"/>
</dbReference>
<proteinExistence type="inferred from homology"/>
<evidence type="ECO:0000313" key="4">
    <source>
        <dbReference type="EMBL" id="MQP13619.1"/>
    </source>
</evidence>
<protein>
    <submittedName>
        <fullName evidence="4">Efflux RND transporter periplasmic adaptor subunit</fullName>
    </submittedName>
</protein>
<dbReference type="Gene3D" id="2.40.420.20">
    <property type="match status" value="1"/>
</dbReference>
<dbReference type="Gene3D" id="2.40.50.100">
    <property type="match status" value="1"/>
</dbReference>
<reference evidence="4 5" key="1">
    <citation type="submission" date="2019-09" db="EMBL/GenBank/DDBJ databases">
        <title>Distinct polysaccharide growth profiles of human intestinal Prevotella copri isolates.</title>
        <authorList>
            <person name="Fehlner-Peach H."/>
            <person name="Magnabosco C."/>
            <person name="Raghavan V."/>
            <person name="Scher J.U."/>
            <person name="Tett A."/>
            <person name="Cox L.M."/>
            <person name="Gottsegen C."/>
            <person name="Watters A."/>
            <person name="Wiltshire- Gordon J.D."/>
            <person name="Segata N."/>
            <person name="Bonneau R."/>
            <person name="Littman D.R."/>
        </authorList>
    </citation>
    <scope>NUCLEOTIDE SEQUENCE [LARGE SCALE GENOMIC DNA]</scope>
    <source>
        <strain evidence="5">iAA917</strain>
    </source>
</reference>
<accession>A0A6G1VJK9</accession>
<dbReference type="EMBL" id="VZAH01000042">
    <property type="protein sequence ID" value="MQP13619.1"/>
    <property type="molecule type" value="Genomic_DNA"/>
</dbReference>
<sequence length="361" mass="39781">MKMKIKNVIWAALIVVSALNSSCRQKTNAEEEKMVNAESIPTDVYVDTIKLHRKTFHRQLICNGKLRAIEKCELAFTDGGIVKRVYVHNGCRVAKGQLIAKTDGGDAALEVEKATKQLEKAKVDLADRLIGLGYDGISANVPADVMHRAKVASGYYLAQYQLQSARNSMDKCALVAPFAGRIADLENKRNQRLDKLCTVINDTQLDVEFSVLEAEIKNIHKGQKVIVSPFVDEKAQYAGTVTNINPTVSEKGLIKITARIPNPSGKMLDGMNVKVIIENDVAQSFVVPKDAVVERDGYHVVFLYKDGEAVWTYVDIAYSNIGSYAIKGCERKETELHAGDVVITSGNLNLADGTKVKIKKR</sequence>
<evidence type="ECO:0000256" key="1">
    <source>
        <dbReference type="ARBA" id="ARBA00004236"/>
    </source>
</evidence>
<evidence type="ECO:0000259" key="3">
    <source>
        <dbReference type="Pfam" id="PF25944"/>
    </source>
</evidence>
<evidence type="ECO:0000313" key="5">
    <source>
        <dbReference type="Proteomes" id="UP000477980"/>
    </source>
</evidence>
<dbReference type="Gene3D" id="2.40.30.170">
    <property type="match status" value="1"/>
</dbReference>
<dbReference type="Pfam" id="PF25944">
    <property type="entry name" value="Beta-barrel_RND"/>
    <property type="match status" value="1"/>
</dbReference>
<comment type="similarity">
    <text evidence="2">Belongs to the membrane fusion protein (MFP) (TC 8.A.1) family.</text>
</comment>
<dbReference type="GO" id="GO:0015562">
    <property type="term" value="F:efflux transmembrane transporter activity"/>
    <property type="evidence" value="ECO:0007669"/>
    <property type="project" value="TreeGrafter"/>
</dbReference>
<dbReference type="GO" id="GO:1990281">
    <property type="term" value="C:efflux pump complex"/>
    <property type="evidence" value="ECO:0007669"/>
    <property type="project" value="TreeGrafter"/>
</dbReference>
<dbReference type="PANTHER" id="PTHR30469:SF33">
    <property type="entry name" value="SLR1207 PROTEIN"/>
    <property type="match status" value="1"/>
</dbReference>
<dbReference type="InterPro" id="IPR006143">
    <property type="entry name" value="RND_pump_MFP"/>
</dbReference>
<feature type="domain" description="Multidrug resistance protein MdtA-like beta-barrel" evidence="3">
    <location>
        <begin position="205"/>
        <end position="280"/>
    </location>
</feature>